<dbReference type="Gene3D" id="1.25.10.10">
    <property type="entry name" value="Leucine-rich Repeat Variant"/>
    <property type="match status" value="2"/>
</dbReference>
<keyword evidence="4" id="KW-0498">Mitosis</keyword>
<dbReference type="GO" id="GO:0060090">
    <property type="term" value="F:molecular adaptor activity"/>
    <property type="evidence" value="ECO:0007669"/>
    <property type="project" value="TreeGrafter"/>
</dbReference>
<evidence type="ECO:0000256" key="2">
    <source>
        <dbReference type="ARBA" id="ARBA00022618"/>
    </source>
</evidence>
<evidence type="ECO:0000313" key="10">
    <source>
        <dbReference type="Proteomes" id="UP000008066"/>
    </source>
</evidence>
<dbReference type="GO" id="GO:0070979">
    <property type="term" value="P:protein K11-linked ubiquitination"/>
    <property type="evidence" value="ECO:0007669"/>
    <property type="project" value="TreeGrafter"/>
</dbReference>
<dbReference type="Pfam" id="PF20518">
    <property type="entry name" value="Apc1_MidN"/>
    <property type="match status" value="1"/>
</dbReference>
<feature type="compositionally biased region" description="Basic residues" evidence="6">
    <location>
        <begin position="336"/>
        <end position="349"/>
    </location>
</feature>
<reference evidence="9 10" key="1">
    <citation type="journal article" date="2011" name="Cell">
        <title>Insight into structure and assembly of the nuclear pore complex by utilizing the genome of a eukaryotic thermophile.</title>
        <authorList>
            <person name="Amlacher S."/>
            <person name="Sarges P."/>
            <person name="Flemming D."/>
            <person name="van Noort V."/>
            <person name="Kunze R."/>
            <person name="Devos D.P."/>
            <person name="Arumugam M."/>
            <person name="Bork P."/>
            <person name="Hurt E."/>
        </authorList>
    </citation>
    <scope>NUCLEOTIDE SEQUENCE [LARGE SCALE GENOMIC DNA]</scope>
    <source>
        <strain evidence="10">DSM 1495 / CBS 144.50 / IMI 039719</strain>
    </source>
</reference>
<feature type="compositionally biased region" description="Basic and acidic residues" evidence="6">
    <location>
        <begin position="386"/>
        <end position="397"/>
    </location>
</feature>
<dbReference type="PANTHER" id="PTHR12827:SF3">
    <property type="entry name" value="ANAPHASE-PROMOTING COMPLEX SUBUNIT 1"/>
    <property type="match status" value="1"/>
</dbReference>
<feature type="compositionally biased region" description="Low complexity" evidence="6">
    <location>
        <begin position="418"/>
        <end position="431"/>
    </location>
</feature>
<evidence type="ECO:0000259" key="7">
    <source>
        <dbReference type="Pfam" id="PF12859"/>
    </source>
</evidence>
<accession>G0S389</accession>
<dbReference type="FunFam" id="1.25.10.10:FF:000400">
    <property type="entry name" value="20S cyclosome subunit (APC1/BimE), putative"/>
    <property type="match status" value="1"/>
</dbReference>
<dbReference type="eggNOG" id="KOG1858">
    <property type="taxonomic scope" value="Eukaryota"/>
</dbReference>
<dbReference type="InterPro" id="IPR024990">
    <property type="entry name" value="Apc1"/>
</dbReference>
<keyword evidence="10" id="KW-1185">Reference proteome</keyword>
<keyword evidence="3" id="KW-0677">Repeat</keyword>
<proteinExistence type="inferred from homology"/>
<dbReference type="Pfam" id="PF12859">
    <property type="entry name" value="ANAPC1"/>
    <property type="match status" value="1"/>
</dbReference>
<feature type="compositionally biased region" description="Low complexity" evidence="6">
    <location>
        <begin position="1976"/>
        <end position="1989"/>
    </location>
</feature>
<dbReference type="RefSeq" id="XP_006692491.1">
    <property type="nucleotide sequence ID" value="XM_006692428.1"/>
</dbReference>
<keyword evidence="2" id="KW-0132">Cell division</keyword>
<dbReference type="GO" id="GO:0005680">
    <property type="term" value="C:anaphase-promoting complex"/>
    <property type="evidence" value="ECO:0007669"/>
    <property type="project" value="InterPro"/>
</dbReference>
<evidence type="ECO:0000259" key="8">
    <source>
        <dbReference type="Pfam" id="PF20518"/>
    </source>
</evidence>
<evidence type="ECO:0000256" key="6">
    <source>
        <dbReference type="SAM" id="MobiDB-lite"/>
    </source>
</evidence>
<feature type="compositionally biased region" description="Low complexity" evidence="6">
    <location>
        <begin position="97"/>
        <end position="108"/>
    </location>
</feature>
<evidence type="ECO:0000256" key="5">
    <source>
        <dbReference type="ARBA" id="ARBA00023306"/>
    </source>
</evidence>
<dbReference type="OrthoDB" id="26401at2759"/>
<evidence type="ECO:0000256" key="4">
    <source>
        <dbReference type="ARBA" id="ARBA00022776"/>
    </source>
</evidence>
<dbReference type="Proteomes" id="UP000008066">
    <property type="component" value="Unassembled WGS sequence"/>
</dbReference>
<feature type="region of interest" description="Disordered" evidence="6">
    <location>
        <begin position="97"/>
        <end position="120"/>
    </location>
</feature>
<dbReference type="PANTHER" id="PTHR12827">
    <property type="entry name" value="MEIOTIC CHECKPOINT REGULATOR TSG24 FAMILY MEMBER"/>
    <property type="match status" value="1"/>
</dbReference>
<dbReference type="GO" id="GO:0051301">
    <property type="term" value="P:cell division"/>
    <property type="evidence" value="ECO:0007669"/>
    <property type="project" value="UniProtKB-KW"/>
</dbReference>
<feature type="compositionally biased region" description="Basic and acidic residues" evidence="6">
    <location>
        <begin position="2033"/>
        <end position="2043"/>
    </location>
</feature>
<name>G0S389_CHATD</name>
<evidence type="ECO:0000256" key="1">
    <source>
        <dbReference type="ARBA" id="ARBA00010547"/>
    </source>
</evidence>
<feature type="compositionally biased region" description="Polar residues" evidence="6">
    <location>
        <begin position="358"/>
        <end position="369"/>
    </location>
</feature>
<feature type="domain" description="Anaphase-promoting complex subunit 1 middle" evidence="8">
    <location>
        <begin position="1047"/>
        <end position="1105"/>
    </location>
</feature>
<keyword evidence="5" id="KW-0131">Cell cycle</keyword>
<evidence type="ECO:0000256" key="3">
    <source>
        <dbReference type="ARBA" id="ARBA00022737"/>
    </source>
</evidence>
<dbReference type="InterPro" id="IPR046794">
    <property type="entry name" value="Apc1_MidN"/>
</dbReference>
<feature type="region of interest" description="Disordered" evidence="6">
    <location>
        <begin position="1976"/>
        <end position="2059"/>
    </location>
</feature>
<feature type="domain" description="Anaphase-promoting complex subunit 1 N-terminal" evidence="7">
    <location>
        <begin position="29"/>
        <end position="784"/>
    </location>
</feature>
<feature type="compositionally biased region" description="Basic residues" evidence="6">
    <location>
        <begin position="2000"/>
        <end position="2019"/>
    </location>
</feature>
<dbReference type="GO" id="GO:0007091">
    <property type="term" value="P:metaphase/anaphase transition of mitotic cell cycle"/>
    <property type="evidence" value="ECO:0007669"/>
    <property type="project" value="TreeGrafter"/>
</dbReference>
<organism evidence="10">
    <name type="scientific">Chaetomium thermophilum (strain DSM 1495 / CBS 144.50 / IMI 039719)</name>
    <name type="common">Thermochaetoides thermophila</name>
    <dbReference type="NCBI Taxonomy" id="759272"/>
    <lineage>
        <taxon>Eukaryota</taxon>
        <taxon>Fungi</taxon>
        <taxon>Dikarya</taxon>
        <taxon>Ascomycota</taxon>
        <taxon>Pezizomycotina</taxon>
        <taxon>Sordariomycetes</taxon>
        <taxon>Sordariomycetidae</taxon>
        <taxon>Sordariales</taxon>
        <taxon>Chaetomiaceae</taxon>
        <taxon>Thermochaetoides</taxon>
    </lineage>
</organism>
<dbReference type="GO" id="GO:0031145">
    <property type="term" value="P:anaphase-promoting complex-dependent catabolic process"/>
    <property type="evidence" value="ECO:0007669"/>
    <property type="project" value="TreeGrafter"/>
</dbReference>
<comment type="similarity">
    <text evidence="1">Belongs to the APC1 family.</text>
</comment>
<evidence type="ECO:0000313" key="9">
    <source>
        <dbReference type="EMBL" id="EGS22472.1"/>
    </source>
</evidence>
<dbReference type="OMA" id="YIGTMDS"/>
<dbReference type="InterPro" id="IPR049255">
    <property type="entry name" value="Apc1_N"/>
</dbReference>
<feature type="region of interest" description="Disordered" evidence="6">
    <location>
        <begin position="333"/>
        <end position="486"/>
    </location>
</feature>
<dbReference type="GeneID" id="18256049"/>
<dbReference type="STRING" id="759272.G0S389"/>
<dbReference type="FunFam" id="1.25.10.10:FF:000217">
    <property type="entry name" value="20S cyclosome subunit (APC1/BimE)"/>
    <property type="match status" value="1"/>
</dbReference>
<dbReference type="HOGENOM" id="CLU_000746_0_0_1"/>
<protein>
    <submittedName>
        <fullName evidence="9">Anaphase-promoting complex-like protein</fullName>
    </submittedName>
</protein>
<dbReference type="EMBL" id="GL988040">
    <property type="protein sequence ID" value="EGS22472.1"/>
    <property type="molecule type" value="Genomic_DNA"/>
</dbReference>
<dbReference type="InterPro" id="IPR011989">
    <property type="entry name" value="ARM-like"/>
</dbReference>
<sequence length="2083" mass="228424">MASVTSLGLHRPASLQHAIDEGILPPDPSPSLYTWETIITVEDGHQYEDELLTTSTCVLWSRGGLFRKSFSFDVEKEPITQALLAWFPGSEDSITTTASSAQTIGSPIRKPPSSTPKRSPPPLCRALVVFLKTQAHIYFLSGTSHVVHMPFEVESACAAPRGVIIQRKLRPDGASVSMRLPKVTPSSFVSPLPPAGYTRDSGHSFAEFSTEGLGNPKTLPLRLSFTLENMWQHVVEAPDSHWPRLVCLTDPLLELGLVVTHPERPKTSHRRGRSPSPNFLSPSEEILHVESLRVPQFSELGSNSNLILAVTANREANTYTVWRLSYLEMQDPFVKQQKKSKPKPSRRRSSMAPGLASGASTPLHQSTRESFGAAPLPGKKSKKGAKVKEEDRDKALDKALSSLDPDKNNEATSKQSRRVSSLLARADLSASQDRGSFVEPTLHASHHGGRRGDSHGSQRGRLSSGYGGPSFSASLNRSINHPPDPPIDDLLEELKAGGDFEAFHNMGLEDHGFDGLEQEMLFTKIQSVNMESTNLRYSLSSKPARLQAKVFFLLSPSTAPDDQGRPVLLIAIQDPVDKRLQLLTLYLEQREEHTSGRNSSKQTPTRSIHIVPGEPRRVQSVVDSCKISDGYETIMILSEDNRGGRELSLQSPWGKVTTVHLPDLRLDDANPLGFPVSYASQLATPKTTELSSKAIDALCHTNTAGEVDLRDHDGRHHRIRIQLQPTHPQVRKVLDVCRSVLPSSYADKIVAGWAHIMQWLHTLPPQPNEYPLVNREWSAAVILILSSILALSHHSESSLRTLGGETSSTTMTEWDVMLARQAPGAMGCPRWMRSRAWQWILDLEPPPQPSGPSAGGWFSEGFIPTHVGLAKRWMASDGGLKAFGFEGFLPTALNQIGNPRETMACSMLLALHLFMEEQKLNIMVPEDLSPGPNDVRALLCVLFKWVGWKKYEEMYALSTLADVNAAQDLIHPAISGLPEPASEYCVLTWVQGHLTAGRGPEFPTLAQLYATATRDTVGGRLRGKLWSSLTPRTLMFQRFFARLGSTSSRFDVVVAMHDCGFTPQILETLPEAILTPLQDVISICQPSPPPSWPEDLLKLVGRPDMCAVLRPRKSTKAPLSDPAGPSHVAKWDYRMLCQNLLGLHEHVEETEDVERQTVVRSLFREDRRLNEARNLLSTIKNRVVRLDPRPEWTEAEYLERQKELVTTTATSTLAIPAGRGLLYFALRFPLLTQKYHIPGFNLTCVVKPANNTVGVDKSMFPEEKINWAFFHQGVAGGLAISPHAKGIDTSWILFNKPGQDLSNRHAGFLLALGLNGHLKGVAKWVAFKYLTPKHTMTTIGLLLGLAASYIGTMDSLITRLLSVHVTRMMPAGSAELNISRHTQTTGIMGIGLLYCNSQHRRMSENILKEIEATDVDEEDDDIRDESYRLAAGFALGLINLGKGGDLRGLRDMQLTEKLLTLATAVKGVEKVHVLDRSAAGAVVAIALIYLKSEDHIVARKIDIPDTMLQFDYVRPDILLLRTVARNLIVWNDVDPTFDWIRKRLPQAYQSRYQLTTVTKLSSCDLPFFSIVAGLCFSLGLRFAGSANLRVRDLLVHYLDQFMRIVRLPVDNFDAELARSNANMCMDVVALSCAAVMAGTGDIVVLRRLRALHGRDDANTTYGSHMAAHLAIGALFLGCGTATFGTGDLAVAALLIAFYPLFPTSVQDNRSHLQAFRHFWVLATEPRCLVVKDFATGEPLNVPIVIHLKGGSQSAIAASAQEDSSHGFANPKPKTSEAAAGAASVAIRKQTPCLLPPLDDILRVETDARSLGYWDLTIDFASSPKLISDFRDNQTVYLRRRPASEGTFAATLRALGDNTALPSVGDPTPEGGVAYGQGGKDPLEWLFTLPSLQSLSRAERAVVLDRFGFASAAGFGAPDVAGTSEAATTAVDARLVLRSGLEDGWSRDRLVGLRMLFEWAERRGVFAAEREVEAARRAATSSSSEQAAEQTEQDAGEKGKGKGKGRGKKGTAAGKGKKKVSIGVGEEQGAGEGTAKEEQDKAGERIGTAGIGVGSLEEEPSWWLRDGAIEELKGRMWLAGREGW</sequence>
<dbReference type="KEGG" id="cthr:CTHT_0020110"/>
<gene>
    <name evidence="9" type="ORF">CTHT_0020110</name>
</gene>
<feature type="compositionally biased region" description="Pro residues" evidence="6">
    <location>
        <begin position="109"/>
        <end position="120"/>
    </location>
</feature>